<evidence type="ECO:0000256" key="5">
    <source>
        <dbReference type="ARBA" id="ARBA00022679"/>
    </source>
</evidence>
<dbReference type="SUPFAM" id="SSF47384">
    <property type="entry name" value="Homodimeric domain of signal transducing histidine kinase"/>
    <property type="match status" value="1"/>
</dbReference>
<evidence type="ECO:0000313" key="15">
    <source>
        <dbReference type="Proteomes" id="UP001596306"/>
    </source>
</evidence>
<keyword evidence="14" id="KW-0547">Nucleotide-binding</keyword>
<keyword evidence="8 11" id="KW-1133">Transmembrane helix</keyword>
<dbReference type="Gene3D" id="6.10.340.10">
    <property type="match status" value="1"/>
</dbReference>
<evidence type="ECO:0000256" key="1">
    <source>
        <dbReference type="ARBA" id="ARBA00000085"/>
    </source>
</evidence>
<protein>
    <recommendedName>
        <fullName evidence="3">histidine kinase</fullName>
        <ecNumber evidence="3">2.7.13.3</ecNumber>
    </recommendedName>
</protein>
<dbReference type="EC" id="2.7.13.3" evidence="3"/>
<dbReference type="Pfam" id="PF00512">
    <property type="entry name" value="HisKA"/>
    <property type="match status" value="1"/>
</dbReference>
<dbReference type="InterPro" id="IPR004358">
    <property type="entry name" value="Sig_transdc_His_kin-like_C"/>
</dbReference>
<accession>A0ABW1VEY4</accession>
<dbReference type="InterPro" id="IPR003660">
    <property type="entry name" value="HAMP_dom"/>
</dbReference>
<dbReference type="InterPro" id="IPR036097">
    <property type="entry name" value="HisK_dim/P_sf"/>
</dbReference>
<comment type="catalytic activity">
    <reaction evidence="1">
        <text>ATP + protein L-histidine = ADP + protein N-phospho-L-histidine.</text>
        <dbReference type="EC" id="2.7.13.3"/>
    </reaction>
</comment>
<dbReference type="Gene3D" id="3.30.565.10">
    <property type="entry name" value="Histidine kinase-like ATPase, C-terminal domain"/>
    <property type="match status" value="1"/>
</dbReference>
<evidence type="ECO:0000256" key="8">
    <source>
        <dbReference type="ARBA" id="ARBA00022989"/>
    </source>
</evidence>
<dbReference type="InterPro" id="IPR005467">
    <property type="entry name" value="His_kinase_dom"/>
</dbReference>
<keyword evidence="14" id="KW-0067">ATP-binding</keyword>
<dbReference type="CDD" id="cd06225">
    <property type="entry name" value="HAMP"/>
    <property type="match status" value="1"/>
</dbReference>
<dbReference type="CDD" id="cd00082">
    <property type="entry name" value="HisKA"/>
    <property type="match status" value="1"/>
</dbReference>
<keyword evidence="6 11" id="KW-0812">Transmembrane</keyword>
<keyword evidence="4" id="KW-0597">Phosphoprotein</keyword>
<name>A0ABW1VEY4_9MICO</name>
<dbReference type="InterPro" id="IPR003594">
    <property type="entry name" value="HATPase_dom"/>
</dbReference>
<evidence type="ECO:0000259" key="13">
    <source>
        <dbReference type="PROSITE" id="PS50885"/>
    </source>
</evidence>
<dbReference type="PANTHER" id="PTHR45436:SF5">
    <property type="entry name" value="SENSOR HISTIDINE KINASE TRCS"/>
    <property type="match status" value="1"/>
</dbReference>
<dbReference type="PROSITE" id="PS50109">
    <property type="entry name" value="HIS_KIN"/>
    <property type="match status" value="1"/>
</dbReference>
<dbReference type="EMBL" id="JBHSTP010000002">
    <property type="protein sequence ID" value="MFC6356459.1"/>
    <property type="molecule type" value="Genomic_DNA"/>
</dbReference>
<dbReference type="Pfam" id="PF02518">
    <property type="entry name" value="HATPase_c"/>
    <property type="match status" value="1"/>
</dbReference>
<dbReference type="InterPro" id="IPR050428">
    <property type="entry name" value="TCS_sensor_his_kinase"/>
</dbReference>
<comment type="subcellular location">
    <subcellularLocation>
        <location evidence="2">Cell membrane</location>
    </subcellularLocation>
</comment>
<dbReference type="SMART" id="SM00304">
    <property type="entry name" value="HAMP"/>
    <property type="match status" value="1"/>
</dbReference>
<dbReference type="InterPro" id="IPR036890">
    <property type="entry name" value="HATPase_C_sf"/>
</dbReference>
<feature type="domain" description="HAMP" evidence="13">
    <location>
        <begin position="174"/>
        <end position="227"/>
    </location>
</feature>
<evidence type="ECO:0000256" key="11">
    <source>
        <dbReference type="SAM" id="Phobius"/>
    </source>
</evidence>
<feature type="transmembrane region" description="Helical" evidence="11">
    <location>
        <begin position="12"/>
        <end position="32"/>
    </location>
</feature>
<evidence type="ECO:0000313" key="14">
    <source>
        <dbReference type="EMBL" id="MFC6356459.1"/>
    </source>
</evidence>
<dbReference type="PRINTS" id="PR00344">
    <property type="entry name" value="BCTRLSENSOR"/>
</dbReference>
<keyword evidence="10 11" id="KW-0472">Membrane</keyword>
<dbReference type="Proteomes" id="UP001596306">
    <property type="component" value="Unassembled WGS sequence"/>
</dbReference>
<feature type="domain" description="Histidine kinase" evidence="12">
    <location>
        <begin position="235"/>
        <end position="452"/>
    </location>
</feature>
<dbReference type="InterPro" id="IPR003661">
    <property type="entry name" value="HisK_dim/P_dom"/>
</dbReference>
<evidence type="ECO:0000256" key="4">
    <source>
        <dbReference type="ARBA" id="ARBA00022553"/>
    </source>
</evidence>
<dbReference type="PANTHER" id="PTHR45436">
    <property type="entry name" value="SENSOR HISTIDINE KINASE YKOH"/>
    <property type="match status" value="1"/>
</dbReference>
<keyword evidence="15" id="KW-1185">Reference proteome</keyword>
<dbReference type="GO" id="GO:0005524">
    <property type="term" value="F:ATP binding"/>
    <property type="evidence" value="ECO:0007669"/>
    <property type="project" value="UniProtKB-KW"/>
</dbReference>
<gene>
    <name evidence="14" type="ORF">ACFQB0_10100</name>
</gene>
<evidence type="ECO:0000256" key="2">
    <source>
        <dbReference type="ARBA" id="ARBA00004236"/>
    </source>
</evidence>
<dbReference type="RefSeq" id="WP_386730906.1">
    <property type="nucleotide sequence ID" value="NZ_JBHSTP010000002.1"/>
</dbReference>
<evidence type="ECO:0000259" key="12">
    <source>
        <dbReference type="PROSITE" id="PS50109"/>
    </source>
</evidence>
<dbReference type="SMART" id="SM00388">
    <property type="entry name" value="HisKA"/>
    <property type="match status" value="1"/>
</dbReference>
<dbReference type="SMART" id="SM00387">
    <property type="entry name" value="HATPase_c"/>
    <property type="match status" value="1"/>
</dbReference>
<dbReference type="Gene3D" id="1.10.287.130">
    <property type="match status" value="1"/>
</dbReference>
<keyword evidence="9" id="KW-0902">Two-component regulatory system</keyword>
<proteinExistence type="predicted"/>
<evidence type="ECO:0000256" key="3">
    <source>
        <dbReference type="ARBA" id="ARBA00012438"/>
    </source>
</evidence>
<feature type="transmembrane region" description="Helical" evidence="11">
    <location>
        <begin position="154"/>
        <end position="177"/>
    </location>
</feature>
<sequence length="470" mass="49283">MRVIRRLSIRARITIGSLIVATLFFAAAAMVMRDQVASILDRATVTLLKDDAAPAIAALENPTMDAIEVPGHGQLVAVVRPDGAIRQSTLPRPLRSELYHLVDDALSPKAVTAGGEDWLVLSQPVTTADGTWHVVTARNEESSALVLQSLTNGLMIAALVLVGGFGIASWLLATAALRPVNRMRRTAATIAAGPSRELLPVGPAHDELSALATTLNTMLTEQRAAADRERQLVSDASHELRTPVAVLQGQLELAHLSTGDADALLGEIESAQLTVRRLALLAGNLLELSRIESGGLGGSSDWAGLSAELAEAVDRARVTAASDATIDFDYGGPLDTGDWVPIDAHDFGRIADNLLSNAVTAVGDVGVVCARLDASAQAITLSVFDDGPGMPEEFMPIAFDRFSRPSQTAGHGGAGLGLSIVAALVHSAGGTVRLENRPEGGLVAEVILPFTATPRRDDPSRRCRTACPSD</sequence>
<keyword evidence="5" id="KW-0808">Transferase</keyword>
<dbReference type="PROSITE" id="PS50885">
    <property type="entry name" value="HAMP"/>
    <property type="match status" value="1"/>
</dbReference>
<organism evidence="14 15">
    <name type="scientific">Luethyella okanaganae</name>
    <dbReference type="NCBI Taxonomy" id="69372"/>
    <lineage>
        <taxon>Bacteria</taxon>
        <taxon>Bacillati</taxon>
        <taxon>Actinomycetota</taxon>
        <taxon>Actinomycetes</taxon>
        <taxon>Micrococcales</taxon>
        <taxon>Microbacteriaceae</taxon>
        <taxon>Luethyella</taxon>
    </lineage>
</organism>
<dbReference type="Pfam" id="PF00672">
    <property type="entry name" value="HAMP"/>
    <property type="match status" value="1"/>
</dbReference>
<evidence type="ECO:0000256" key="7">
    <source>
        <dbReference type="ARBA" id="ARBA00022777"/>
    </source>
</evidence>
<keyword evidence="7" id="KW-0418">Kinase</keyword>
<evidence type="ECO:0000256" key="10">
    <source>
        <dbReference type="ARBA" id="ARBA00023136"/>
    </source>
</evidence>
<evidence type="ECO:0000256" key="9">
    <source>
        <dbReference type="ARBA" id="ARBA00023012"/>
    </source>
</evidence>
<dbReference type="SUPFAM" id="SSF55874">
    <property type="entry name" value="ATPase domain of HSP90 chaperone/DNA topoisomerase II/histidine kinase"/>
    <property type="match status" value="1"/>
</dbReference>
<comment type="caution">
    <text evidence="14">The sequence shown here is derived from an EMBL/GenBank/DDBJ whole genome shotgun (WGS) entry which is preliminary data.</text>
</comment>
<reference evidence="15" key="1">
    <citation type="journal article" date="2019" name="Int. J. Syst. Evol. Microbiol.">
        <title>The Global Catalogue of Microorganisms (GCM) 10K type strain sequencing project: providing services to taxonomists for standard genome sequencing and annotation.</title>
        <authorList>
            <consortium name="The Broad Institute Genomics Platform"/>
            <consortium name="The Broad Institute Genome Sequencing Center for Infectious Disease"/>
            <person name="Wu L."/>
            <person name="Ma J."/>
        </authorList>
    </citation>
    <scope>NUCLEOTIDE SEQUENCE [LARGE SCALE GENOMIC DNA]</scope>
    <source>
        <strain evidence="15">CCUG 43304</strain>
    </source>
</reference>
<dbReference type="CDD" id="cd00075">
    <property type="entry name" value="HATPase"/>
    <property type="match status" value="1"/>
</dbReference>
<evidence type="ECO:0000256" key="6">
    <source>
        <dbReference type="ARBA" id="ARBA00022692"/>
    </source>
</evidence>